<keyword evidence="6" id="KW-1133">Transmembrane helix</keyword>
<keyword evidence="3 6" id="KW-0472">Membrane</keyword>
<dbReference type="STRING" id="32507.ENSNBRP00000025860"/>
<dbReference type="Gene3D" id="2.60.40.10">
    <property type="entry name" value="Immunoglobulins"/>
    <property type="match status" value="2"/>
</dbReference>
<dbReference type="GO" id="GO:0016020">
    <property type="term" value="C:membrane"/>
    <property type="evidence" value="ECO:0007669"/>
    <property type="project" value="UniProtKB-SubCell"/>
</dbReference>
<accession>A0A3Q4HQB5</accession>
<comment type="subcellular location">
    <subcellularLocation>
        <location evidence="1">Membrane</location>
    </subcellularLocation>
</comment>
<reference evidence="9" key="1">
    <citation type="submission" date="2025-08" db="UniProtKB">
        <authorList>
            <consortium name="Ensembl"/>
        </authorList>
    </citation>
    <scope>IDENTIFICATION</scope>
</reference>
<dbReference type="OMA" id="IPKPGIC"/>
<evidence type="ECO:0000256" key="4">
    <source>
        <dbReference type="ARBA" id="ARBA00023180"/>
    </source>
</evidence>
<feature type="transmembrane region" description="Helical" evidence="6">
    <location>
        <begin position="217"/>
        <end position="245"/>
    </location>
</feature>
<dbReference type="InterPro" id="IPR015631">
    <property type="entry name" value="CD2/SLAM_rcpt"/>
</dbReference>
<evidence type="ECO:0000313" key="10">
    <source>
        <dbReference type="Proteomes" id="UP000261580"/>
    </source>
</evidence>
<keyword evidence="10" id="KW-1185">Reference proteome</keyword>
<reference evidence="9" key="2">
    <citation type="submission" date="2025-09" db="UniProtKB">
        <authorList>
            <consortium name="Ensembl"/>
        </authorList>
    </citation>
    <scope>IDENTIFICATION</scope>
</reference>
<sequence>MTTVKKKKMASAATIAVSLLCCFITASTGSPDDCDVYAATGSSFTVPLKHELKESDNLKWFKGMRVIFYRRQKQVIMGKNDDVDSTGSLKLTQLTKDKSGRYIPEVINAEGINVGGNLQSVHLCVLDRVQKPKVTMTCTGNKTNVSFTCSVGQNEKIEWFMDGKQLAEKGKTVTRVATKVENAHFSCNVSNPISSEISLPVQQICYKPVFSETIFGISIWVLVGGGAGMLCLLCNPYILTCVALLKYERELYLQWSNQEQEQPDYYDHRYLQQLPGNTSNMAENSNSPSNIPKPGICTHCGLKRDDLK</sequence>
<dbReference type="Bgee" id="ENSNBRG00000019788">
    <property type="expression patterns" value="Expressed in mesonephros and 2 other cell types or tissues"/>
</dbReference>
<dbReference type="GeneTree" id="ENSGT00940000171952"/>
<keyword evidence="2 7" id="KW-0732">Signal</keyword>
<feature type="signal peptide" evidence="7">
    <location>
        <begin position="1"/>
        <end position="29"/>
    </location>
</feature>
<evidence type="ECO:0000313" key="9">
    <source>
        <dbReference type="Ensembl" id="ENSNBRP00000025860.1"/>
    </source>
</evidence>
<dbReference type="InterPro" id="IPR036179">
    <property type="entry name" value="Ig-like_dom_sf"/>
</dbReference>
<name>A0A3Q4HQB5_NEOBR</name>
<keyword evidence="6" id="KW-0812">Transmembrane</keyword>
<protein>
    <submittedName>
        <fullName evidence="9">Hepatocyte cell adhesion molecule-like</fullName>
    </submittedName>
</protein>
<evidence type="ECO:0000256" key="6">
    <source>
        <dbReference type="SAM" id="Phobius"/>
    </source>
</evidence>
<proteinExistence type="predicted"/>
<keyword evidence="4" id="KW-0325">Glycoprotein</keyword>
<dbReference type="Ensembl" id="ENSNBRT00000026538.1">
    <property type="protein sequence ID" value="ENSNBRP00000025860.1"/>
    <property type="gene ID" value="ENSNBRG00000019788.1"/>
</dbReference>
<feature type="region of interest" description="Disordered" evidence="5">
    <location>
        <begin position="277"/>
        <end position="296"/>
    </location>
</feature>
<dbReference type="PANTHER" id="PTHR12080:SF134">
    <property type="entry name" value="CD48 ANTIGEN"/>
    <property type="match status" value="1"/>
</dbReference>
<evidence type="ECO:0000259" key="8">
    <source>
        <dbReference type="PROSITE" id="PS50835"/>
    </source>
</evidence>
<dbReference type="PANTHER" id="PTHR12080">
    <property type="entry name" value="SIGNALING LYMPHOCYTIC ACTIVATION MOLECULE"/>
    <property type="match status" value="1"/>
</dbReference>
<dbReference type="InterPro" id="IPR007110">
    <property type="entry name" value="Ig-like_dom"/>
</dbReference>
<dbReference type="PROSITE" id="PS50835">
    <property type="entry name" value="IG_LIKE"/>
    <property type="match status" value="1"/>
</dbReference>
<feature type="chain" id="PRO_5018735555" evidence="7">
    <location>
        <begin position="30"/>
        <end position="308"/>
    </location>
</feature>
<feature type="compositionally biased region" description="Polar residues" evidence="5">
    <location>
        <begin position="277"/>
        <end position="290"/>
    </location>
</feature>
<dbReference type="Proteomes" id="UP000261580">
    <property type="component" value="Unassembled WGS sequence"/>
</dbReference>
<evidence type="ECO:0000256" key="7">
    <source>
        <dbReference type="SAM" id="SignalP"/>
    </source>
</evidence>
<evidence type="ECO:0000256" key="3">
    <source>
        <dbReference type="ARBA" id="ARBA00023136"/>
    </source>
</evidence>
<organism evidence="9 10">
    <name type="scientific">Neolamprologus brichardi</name>
    <name type="common">Fairy cichlid</name>
    <name type="synonym">Lamprologus brichardi</name>
    <dbReference type="NCBI Taxonomy" id="32507"/>
    <lineage>
        <taxon>Eukaryota</taxon>
        <taxon>Metazoa</taxon>
        <taxon>Chordata</taxon>
        <taxon>Craniata</taxon>
        <taxon>Vertebrata</taxon>
        <taxon>Euteleostomi</taxon>
        <taxon>Actinopterygii</taxon>
        <taxon>Neopterygii</taxon>
        <taxon>Teleostei</taxon>
        <taxon>Neoteleostei</taxon>
        <taxon>Acanthomorphata</taxon>
        <taxon>Ovalentaria</taxon>
        <taxon>Cichlomorphae</taxon>
        <taxon>Cichliformes</taxon>
        <taxon>Cichlidae</taxon>
        <taxon>African cichlids</taxon>
        <taxon>Pseudocrenilabrinae</taxon>
        <taxon>Lamprologini</taxon>
        <taxon>Neolamprologus</taxon>
    </lineage>
</organism>
<evidence type="ECO:0000256" key="2">
    <source>
        <dbReference type="ARBA" id="ARBA00022729"/>
    </source>
</evidence>
<dbReference type="InterPro" id="IPR013783">
    <property type="entry name" value="Ig-like_fold"/>
</dbReference>
<evidence type="ECO:0000256" key="5">
    <source>
        <dbReference type="SAM" id="MobiDB-lite"/>
    </source>
</evidence>
<dbReference type="SUPFAM" id="SSF48726">
    <property type="entry name" value="Immunoglobulin"/>
    <property type="match status" value="2"/>
</dbReference>
<evidence type="ECO:0000256" key="1">
    <source>
        <dbReference type="ARBA" id="ARBA00004370"/>
    </source>
</evidence>
<feature type="domain" description="Ig-like" evidence="8">
    <location>
        <begin position="104"/>
        <end position="198"/>
    </location>
</feature>
<dbReference type="AlphaFoldDB" id="A0A3Q4HQB5"/>